<reference evidence="1" key="1">
    <citation type="submission" date="2022-02" db="EMBL/GenBank/DDBJ databases">
        <title>Plant Genome Project.</title>
        <authorList>
            <person name="Zhang R.-G."/>
        </authorList>
    </citation>
    <scope>NUCLEOTIDE SEQUENCE</scope>
    <source>
        <strain evidence="1">AT1</strain>
    </source>
</reference>
<dbReference type="Proteomes" id="UP001062846">
    <property type="component" value="Chromosome 11"/>
</dbReference>
<evidence type="ECO:0000313" key="1">
    <source>
        <dbReference type="EMBL" id="KAI8531795.1"/>
    </source>
</evidence>
<gene>
    <name evidence="1" type="ORF">RHMOL_Rhmol11G0163400</name>
</gene>
<protein>
    <submittedName>
        <fullName evidence="1">Uncharacterized protein</fullName>
    </submittedName>
</protein>
<organism evidence="1 2">
    <name type="scientific">Rhododendron molle</name>
    <name type="common">Chinese azalea</name>
    <name type="synonym">Azalea mollis</name>
    <dbReference type="NCBI Taxonomy" id="49168"/>
    <lineage>
        <taxon>Eukaryota</taxon>
        <taxon>Viridiplantae</taxon>
        <taxon>Streptophyta</taxon>
        <taxon>Embryophyta</taxon>
        <taxon>Tracheophyta</taxon>
        <taxon>Spermatophyta</taxon>
        <taxon>Magnoliopsida</taxon>
        <taxon>eudicotyledons</taxon>
        <taxon>Gunneridae</taxon>
        <taxon>Pentapetalae</taxon>
        <taxon>asterids</taxon>
        <taxon>Ericales</taxon>
        <taxon>Ericaceae</taxon>
        <taxon>Ericoideae</taxon>
        <taxon>Rhodoreae</taxon>
        <taxon>Rhododendron</taxon>
    </lineage>
</organism>
<sequence length="85" mass="9333">MAIPQRRSREDLKQKQSKSDSKVFLPQQPIRFTQVGVQCPTRPVEPKALLSSALSVAAALTVVVIFLLEAFTVLLGLDLDEPGPF</sequence>
<keyword evidence="2" id="KW-1185">Reference proteome</keyword>
<accession>A0ACC0LT23</accession>
<evidence type="ECO:0000313" key="2">
    <source>
        <dbReference type="Proteomes" id="UP001062846"/>
    </source>
</evidence>
<dbReference type="EMBL" id="CM046398">
    <property type="protein sequence ID" value="KAI8531795.1"/>
    <property type="molecule type" value="Genomic_DNA"/>
</dbReference>
<comment type="caution">
    <text evidence="1">The sequence shown here is derived from an EMBL/GenBank/DDBJ whole genome shotgun (WGS) entry which is preliminary data.</text>
</comment>
<proteinExistence type="predicted"/>
<name>A0ACC0LT23_RHOML</name>